<keyword evidence="2" id="KW-0472">Membrane</keyword>
<feature type="transmembrane region" description="Helical" evidence="2">
    <location>
        <begin position="47"/>
        <end position="72"/>
    </location>
</feature>
<dbReference type="OrthoDB" id="3559694at2759"/>
<name>A0A1C1C920_9EURO</name>
<dbReference type="Proteomes" id="UP000094526">
    <property type="component" value="Unassembled WGS sequence"/>
</dbReference>
<proteinExistence type="predicted"/>
<comment type="caution">
    <text evidence="3">The sequence shown here is derived from an EMBL/GenBank/DDBJ whole genome shotgun (WGS) entry which is preliminary data.</text>
</comment>
<dbReference type="VEuPathDB" id="FungiDB:G647_07683"/>
<organism evidence="3 4">
    <name type="scientific">Cladophialophora carrionii</name>
    <dbReference type="NCBI Taxonomy" id="86049"/>
    <lineage>
        <taxon>Eukaryota</taxon>
        <taxon>Fungi</taxon>
        <taxon>Dikarya</taxon>
        <taxon>Ascomycota</taxon>
        <taxon>Pezizomycotina</taxon>
        <taxon>Eurotiomycetes</taxon>
        <taxon>Chaetothyriomycetidae</taxon>
        <taxon>Chaetothyriales</taxon>
        <taxon>Herpotrichiellaceae</taxon>
        <taxon>Cladophialophora</taxon>
    </lineage>
</organism>
<evidence type="ECO:0000256" key="2">
    <source>
        <dbReference type="SAM" id="Phobius"/>
    </source>
</evidence>
<evidence type="ECO:0000313" key="4">
    <source>
        <dbReference type="Proteomes" id="UP000094526"/>
    </source>
</evidence>
<keyword evidence="4" id="KW-1185">Reference proteome</keyword>
<protein>
    <recommendedName>
        <fullName evidence="5">Nuclear pore assembly and biogenesis-domain-containing protein</fullName>
    </recommendedName>
</protein>
<accession>A0A1C1C920</accession>
<keyword evidence="2" id="KW-1133">Transmembrane helix</keyword>
<evidence type="ECO:0000313" key="3">
    <source>
        <dbReference type="EMBL" id="OCT45010.1"/>
    </source>
</evidence>
<dbReference type="Pfam" id="PF12716">
    <property type="entry name" value="Apq12"/>
    <property type="match status" value="1"/>
</dbReference>
<feature type="region of interest" description="Disordered" evidence="1">
    <location>
        <begin position="155"/>
        <end position="192"/>
    </location>
</feature>
<keyword evidence="2" id="KW-0812">Transmembrane</keyword>
<reference evidence="4" key="1">
    <citation type="submission" date="2015-07" db="EMBL/GenBank/DDBJ databases">
        <authorList>
            <person name="Teixeira M.M."/>
            <person name="Souza R.C."/>
            <person name="Almeida L.G."/>
            <person name="Vicente V.A."/>
            <person name="de Hoog S."/>
            <person name="Bocca A.L."/>
            <person name="de Almeida S.R."/>
            <person name="Vasconcelos A.T."/>
            <person name="Felipe M.S."/>
        </authorList>
    </citation>
    <scope>NUCLEOTIDE SEQUENCE [LARGE SCALE GENOMIC DNA]</scope>
    <source>
        <strain evidence="4">KSF</strain>
    </source>
</reference>
<evidence type="ECO:0000256" key="1">
    <source>
        <dbReference type="SAM" id="MobiDB-lite"/>
    </source>
</evidence>
<feature type="compositionally biased region" description="Basic residues" evidence="1">
    <location>
        <begin position="183"/>
        <end position="192"/>
    </location>
</feature>
<feature type="transmembrane region" description="Helical" evidence="2">
    <location>
        <begin position="84"/>
        <end position="107"/>
    </location>
</feature>
<evidence type="ECO:0008006" key="5">
    <source>
        <dbReference type="Google" id="ProtNLM"/>
    </source>
</evidence>
<dbReference type="AlphaFoldDB" id="A0A1C1C920"/>
<sequence length="192" mass="20300">MTPPPPQQQPTPALPSFIHHFASLYDSYILPQLPDPLQSVSNNVSPFLGSMLSAASNGDVVSLAAFLLTVYLSLKIADYIRRSVIGWVVFLVKIVVVLALVQAAFYVNRNGLQKALGDAEWVVGILWGLVEDKVVGTGDGRDNRTGGYGSGYGNGAWGGSSSGSGSNSHGGRRQQQGLGGGRGRQKGRSAWT</sequence>
<dbReference type="InterPro" id="IPR024316">
    <property type="entry name" value="APQ12"/>
</dbReference>
<feature type="compositionally biased region" description="Low complexity" evidence="1">
    <location>
        <begin position="163"/>
        <end position="176"/>
    </location>
</feature>
<dbReference type="EMBL" id="LGRB01000020">
    <property type="protein sequence ID" value="OCT45010.1"/>
    <property type="molecule type" value="Genomic_DNA"/>
</dbReference>
<gene>
    <name evidence="3" type="ORF">CLCR_06340</name>
</gene>
<dbReference type="VEuPathDB" id="FungiDB:CLCR_06340"/>